<dbReference type="RefSeq" id="WP_129611424.1">
    <property type="nucleotide sequence ID" value="NZ_UWOC01000201.1"/>
</dbReference>
<evidence type="ECO:0000256" key="1">
    <source>
        <dbReference type="RuleBase" id="RU004003"/>
    </source>
</evidence>
<dbReference type="InterPro" id="IPR050810">
    <property type="entry name" value="Bact_Secretion_Sys_Channel"/>
</dbReference>
<dbReference type="GO" id="GO:0009306">
    <property type="term" value="P:protein secretion"/>
    <property type="evidence" value="ECO:0007669"/>
    <property type="project" value="InterPro"/>
</dbReference>
<evidence type="ECO:0000256" key="3">
    <source>
        <dbReference type="SAM" id="Phobius"/>
    </source>
</evidence>
<accession>A0A3S4BZS0</accession>
<dbReference type="InterPro" id="IPR032789">
    <property type="entry name" value="T2SS-T3SS_pil_N"/>
</dbReference>
<feature type="domain" description="Type II/III secretion system secretin-like" evidence="4">
    <location>
        <begin position="292"/>
        <end position="453"/>
    </location>
</feature>
<gene>
    <name evidence="6" type="primary">outD_2</name>
    <name evidence="6" type="ORF">RHODGE_RHODGE_04669</name>
</gene>
<dbReference type="GO" id="GO:0015627">
    <property type="term" value="C:type II protein secretion system complex"/>
    <property type="evidence" value="ECO:0007669"/>
    <property type="project" value="TreeGrafter"/>
</dbReference>
<dbReference type="PRINTS" id="PR01032">
    <property type="entry name" value="PHAGEIV"/>
</dbReference>
<dbReference type="Proteomes" id="UP000289200">
    <property type="component" value="Unassembled WGS sequence"/>
</dbReference>
<keyword evidence="3" id="KW-0812">Transmembrane</keyword>
<feature type="region of interest" description="Disordered" evidence="2">
    <location>
        <begin position="1"/>
        <end position="22"/>
    </location>
</feature>
<organism evidence="6 7">
    <name type="scientific">Rhodoplanes serenus</name>
    <dbReference type="NCBI Taxonomy" id="200615"/>
    <lineage>
        <taxon>Bacteria</taxon>
        <taxon>Pseudomonadati</taxon>
        <taxon>Pseudomonadota</taxon>
        <taxon>Alphaproteobacteria</taxon>
        <taxon>Hyphomicrobiales</taxon>
        <taxon>Nitrobacteraceae</taxon>
        <taxon>Rhodoplanes</taxon>
    </lineage>
</organism>
<evidence type="ECO:0000256" key="2">
    <source>
        <dbReference type="SAM" id="MobiDB-lite"/>
    </source>
</evidence>
<dbReference type="InterPro" id="IPR001775">
    <property type="entry name" value="GspD/PilQ"/>
</dbReference>
<evidence type="ECO:0000313" key="7">
    <source>
        <dbReference type="Proteomes" id="UP000289200"/>
    </source>
</evidence>
<comment type="similarity">
    <text evidence="1">Belongs to the bacterial secretin family.</text>
</comment>
<name>A0A3S4BZS0_9BRAD</name>
<dbReference type="Pfam" id="PF00263">
    <property type="entry name" value="Secretin"/>
    <property type="match status" value="1"/>
</dbReference>
<dbReference type="PANTHER" id="PTHR30332:SF17">
    <property type="entry name" value="TYPE IV PILIATION SYSTEM PROTEIN DR_0774-RELATED"/>
    <property type="match status" value="1"/>
</dbReference>
<evidence type="ECO:0000259" key="5">
    <source>
        <dbReference type="Pfam" id="PF13629"/>
    </source>
</evidence>
<evidence type="ECO:0000313" key="6">
    <source>
        <dbReference type="EMBL" id="VCU11456.1"/>
    </source>
</evidence>
<sequence>MDGDDIITTATEPRSSQRRAGRRRTAWRSLVISLAVALGATLATATLPLVAGAAQAQKVVQLGGGKRTAAVTVPVGKSQDVRTDAPFMEVTLGDPEIADVNPLTDQSLSILGKKIGTTRVSVYGEGKKLVGLFDVEVSYDVSALASELAQRFPGAKFRVSSVNGRILLAGSVQDGVTLDQALSIARQFGPEVINAVQVAAPQQVLLEVRFVEATRSAGRELGVQWNAWSENRRFIGNVGSDRTASGLPVPRPPTFGTVGTAAAGVLSGGNPFGFMVGSLLLQGMQIDVALNALEERGLVRRLAEPNLVALSGDTANFLAGGEYPIPVSGTLGQISVEYKRYGVSLAFTPTVLGGSVINLKIEPEVSQIDRTTTVSVANGISVPGLTVRRASTTLELRDGQSFALAGLLQNDSSTAQEQLPWIGDVPVLGALFSSRSYIKKETDLVIIVTPRLARPARPGDPLRTPLDATVPANDLDLFAGGKPELARTPAVRGETAALRPYTGHMLELPQGGTHVVLQ</sequence>
<dbReference type="PRINTS" id="PR00811">
    <property type="entry name" value="BCTERIALGSPD"/>
</dbReference>
<dbReference type="EMBL" id="UWOC01000201">
    <property type="protein sequence ID" value="VCU11456.1"/>
    <property type="molecule type" value="Genomic_DNA"/>
</dbReference>
<evidence type="ECO:0000259" key="4">
    <source>
        <dbReference type="Pfam" id="PF00263"/>
    </source>
</evidence>
<dbReference type="PANTHER" id="PTHR30332">
    <property type="entry name" value="PROBABLE GENERAL SECRETION PATHWAY PROTEIN D"/>
    <property type="match status" value="1"/>
</dbReference>
<keyword evidence="7" id="KW-1185">Reference proteome</keyword>
<feature type="domain" description="Pilus formation protein N-terminal" evidence="5">
    <location>
        <begin position="69"/>
        <end position="138"/>
    </location>
</feature>
<proteinExistence type="inferred from homology"/>
<comment type="caution">
    <text evidence="6">The sequence shown here is derived from an EMBL/GenBank/DDBJ whole genome shotgun (WGS) entry which is preliminary data.</text>
</comment>
<reference evidence="7" key="1">
    <citation type="submission" date="2018-10" db="EMBL/GenBank/DDBJ databases">
        <authorList>
            <person name="Peiro R."/>
            <person name="Begona"/>
            <person name="Cbmso G."/>
            <person name="Lopez M."/>
            <person name="Gonzalez S."/>
            <person name="Sacristan E."/>
            <person name="Castillo E."/>
        </authorList>
    </citation>
    <scope>NUCLEOTIDE SEQUENCE [LARGE SCALE GENOMIC DNA]</scope>
</reference>
<feature type="transmembrane region" description="Helical" evidence="3">
    <location>
        <begin position="26"/>
        <end position="51"/>
    </location>
</feature>
<keyword evidence="3" id="KW-0472">Membrane</keyword>
<protein>
    <submittedName>
        <fullName evidence="6">Type II secretion system protein D</fullName>
    </submittedName>
</protein>
<dbReference type="AlphaFoldDB" id="A0A3S4BZS0"/>
<dbReference type="Pfam" id="PF13629">
    <property type="entry name" value="T2SS-T3SS_pil_N"/>
    <property type="match status" value="1"/>
</dbReference>
<keyword evidence="3" id="KW-1133">Transmembrane helix</keyword>
<dbReference type="InterPro" id="IPR004846">
    <property type="entry name" value="T2SS/T3SS_dom"/>
</dbReference>
<dbReference type="OrthoDB" id="9775455at2"/>